<comment type="caution">
    <text evidence="1">The sequence shown here is derived from an EMBL/GenBank/DDBJ whole genome shotgun (WGS) entry which is preliminary data.</text>
</comment>
<dbReference type="PIRSF" id="PIRSF033579">
    <property type="entry name" value="Anaer_Co_chel"/>
    <property type="match status" value="1"/>
</dbReference>
<sequence length="284" mass="32140">MKQAIVVVAFGTTVRAARKACIDPIVQRIKETYSDYDVYLAFSSRIVVKRLRDAGEEAITEAGMMERLIEEGYTSLFVQPLHFTGGAEYDKLKRSILAYEGQGELRTVRVGRPLLFFMGQEEHPDDYEALIDTCLKALMVPPEEGVLFVGHGGLNVGNAAYSVLQMKLWRRGWCNARVITLESYPTLEDTVLPWEWVDGKRPSKIHVYPLLLVAGDHMLNDMFGDEADSIASRLYAAGYEVVEHRHGLGEYPAIGDLYVQHLEDCLANRYEERSKRRPVIPDVK</sequence>
<protein>
    <submittedName>
        <fullName evidence="1">Sirohydrochlorin cobaltochelatase</fullName>
    </submittedName>
</protein>
<organism evidence="1 2">
    <name type="scientific">Veillonella magna</name>
    <dbReference type="NCBI Taxonomy" id="464322"/>
    <lineage>
        <taxon>Bacteria</taxon>
        <taxon>Bacillati</taxon>
        <taxon>Bacillota</taxon>
        <taxon>Negativicutes</taxon>
        <taxon>Veillonellales</taxon>
        <taxon>Veillonellaceae</taxon>
        <taxon>Veillonella</taxon>
    </lineage>
</organism>
<name>A0ABS2GFV3_9FIRM</name>
<keyword evidence="2" id="KW-1185">Reference proteome</keyword>
<dbReference type="RefSeq" id="WP_205088043.1">
    <property type="nucleotide sequence ID" value="NZ_JACJLA010000011.1"/>
</dbReference>
<dbReference type="Pfam" id="PF06180">
    <property type="entry name" value="CbiK"/>
    <property type="match status" value="1"/>
</dbReference>
<reference evidence="1 2" key="1">
    <citation type="journal article" date="2021" name="Sci. Rep.">
        <title>The distribution of antibiotic resistance genes in chicken gut microbiota commensals.</title>
        <authorList>
            <person name="Juricova H."/>
            <person name="Matiasovicova J."/>
            <person name="Kubasova T."/>
            <person name="Cejkova D."/>
            <person name="Rychlik I."/>
        </authorList>
    </citation>
    <scope>NUCLEOTIDE SEQUENCE [LARGE SCALE GENOMIC DNA]</scope>
    <source>
        <strain evidence="1 2">An537</strain>
    </source>
</reference>
<dbReference type="EMBL" id="JACJLA010000011">
    <property type="protein sequence ID" value="MBM6913059.1"/>
    <property type="molecule type" value="Genomic_DNA"/>
</dbReference>
<gene>
    <name evidence="1" type="ORF">H6A01_06965</name>
</gene>
<accession>A0ABS2GFV3</accession>
<dbReference type="Gene3D" id="3.40.50.1400">
    <property type="match status" value="2"/>
</dbReference>
<dbReference type="SUPFAM" id="SSF53800">
    <property type="entry name" value="Chelatase"/>
    <property type="match status" value="1"/>
</dbReference>
<evidence type="ECO:0000313" key="1">
    <source>
        <dbReference type="EMBL" id="MBM6913059.1"/>
    </source>
</evidence>
<evidence type="ECO:0000313" key="2">
    <source>
        <dbReference type="Proteomes" id="UP000707138"/>
    </source>
</evidence>
<dbReference type="InterPro" id="IPR010388">
    <property type="entry name" value="Anaerobic_Co-chelatase"/>
</dbReference>
<proteinExistence type="predicted"/>
<dbReference type="Proteomes" id="UP000707138">
    <property type="component" value="Unassembled WGS sequence"/>
</dbReference>